<protein>
    <submittedName>
        <fullName evidence="6">Lysophospholipid acyltransferase family protein</fullName>
    </submittedName>
</protein>
<dbReference type="PANTHER" id="PTHR10434">
    <property type="entry name" value="1-ACYL-SN-GLYCEROL-3-PHOSPHATE ACYLTRANSFERASE"/>
    <property type="match status" value="1"/>
</dbReference>
<proteinExistence type="predicted"/>
<keyword evidence="4" id="KW-0472">Membrane</keyword>
<evidence type="ECO:0000256" key="1">
    <source>
        <dbReference type="ARBA" id="ARBA00005189"/>
    </source>
</evidence>
<sequence length="258" mass="29048">MNTLRSVLVFAWMVVSIIPVGLGLILCSLFLSSANLWRWFARPWLRGVVVAARWVGGVDYRLTGEENLPGKDDMRRVILVSKHQSTWETFFFPSMMPHNLAYVFKKELLRIPIFGWCMARLEMVPIDRSKRSEAWNKVAQYGVKLMDRGRWIIMFPEGTRSERGGQGNYKSGASRLAVATDALLIPIAVSSGQCWPRRSFSFIPGRIDVSIGTPIPASGGDPEALMRQVETWIEAEMRRIDPDAYVQTDSPEPGVDGA</sequence>
<evidence type="ECO:0000256" key="3">
    <source>
        <dbReference type="ARBA" id="ARBA00023315"/>
    </source>
</evidence>
<keyword evidence="4" id="KW-0812">Transmembrane</keyword>
<evidence type="ECO:0000259" key="5">
    <source>
        <dbReference type="SMART" id="SM00563"/>
    </source>
</evidence>
<keyword evidence="3 6" id="KW-0012">Acyltransferase</keyword>
<dbReference type="CDD" id="cd07989">
    <property type="entry name" value="LPLAT_AGPAT-like"/>
    <property type="match status" value="1"/>
</dbReference>
<evidence type="ECO:0000313" key="7">
    <source>
        <dbReference type="Proteomes" id="UP001626537"/>
    </source>
</evidence>
<dbReference type="PANTHER" id="PTHR10434:SF40">
    <property type="entry name" value="1-ACYL-SN-GLYCEROL-3-PHOSPHATE ACYLTRANSFERASE"/>
    <property type="match status" value="1"/>
</dbReference>
<reference evidence="6 7" key="1">
    <citation type="submission" date="2023-10" db="EMBL/GenBank/DDBJ databases">
        <title>Two novel species belonging to the OM43/NOR5 clade.</title>
        <authorList>
            <person name="Park M."/>
        </authorList>
    </citation>
    <scope>NUCLEOTIDE SEQUENCE [LARGE SCALE GENOMIC DNA]</scope>
    <source>
        <strain evidence="6 7">IMCC43200</strain>
    </source>
</reference>
<accession>A0ABZ0I481</accession>
<name>A0ABZ0I481_9GAMM</name>
<dbReference type="GO" id="GO:0016746">
    <property type="term" value="F:acyltransferase activity"/>
    <property type="evidence" value="ECO:0007669"/>
    <property type="project" value="UniProtKB-KW"/>
</dbReference>
<feature type="domain" description="Phospholipid/glycerol acyltransferase" evidence="5">
    <location>
        <begin position="77"/>
        <end position="192"/>
    </location>
</feature>
<organism evidence="6 7">
    <name type="scientific">Congregibacter variabilis</name>
    <dbReference type="NCBI Taxonomy" id="3081200"/>
    <lineage>
        <taxon>Bacteria</taxon>
        <taxon>Pseudomonadati</taxon>
        <taxon>Pseudomonadota</taxon>
        <taxon>Gammaproteobacteria</taxon>
        <taxon>Cellvibrionales</taxon>
        <taxon>Halieaceae</taxon>
        <taxon>Congregibacter</taxon>
    </lineage>
</organism>
<dbReference type="EMBL" id="CP136864">
    <property type="protein sequence ID" value="WOJ94327.1"/>
    <property type="molecule type" value="Genomic_DNA"/>
</dbReference>
<feature type="transmembrane region" description="Helical" evidence="4">
    <location>
        <begin position="6"/>
        <end position="32"/>
    </location>
</feature>
<keyword evidence="2" id="KW-0808">Transferase</keyword>
<dbReference type="Pfam" id="PF01553">
    <property type="entry name" value="Acyltransferase"/>
    <property type="match status" value="1"/>
</dbReference>
<evidence type="ECO:0000313" key="6">
    <source>
        <dbReference type="EMBL" id="WOJ94327.1"/>
    </source>
</evidence>
<keyword evidence="4" id="KW-1133">Transmembrane helix</keyword>
<dbReference type="Proteomes" id="UP001626537">
    <property type="component" value="Chromosome"/>
</dbReference>
<dbReference type="SUPFAM" id="SSF69593">
    <property type="entry name" value="Glycerol-3-phosphate (1)-acyltransferase"/>
    <property type="match status" value="1"/>
</dbReference>
<dbReference type="RefSeq" id="WP_407348963.1">
    <property type="nucleotide sequence ID" value="NZ_CP136864.1"/>
</dbReference>
<keyword evidence="7" id="KW-1185">Reference proteome</keyword>
<evidence type="ECO:0000256" key="2">
    <source>
        <dbReference type="ARBA" id="ARBA00022679"/>
    </source>
</evidence>
<evidence type="ECO:0000256" key="4">
    <source>
        <dbReference type="SAM" id="Phobius"/>
    </source>
</evidence>
<dbReference type="SMART" id="SM00563">
    <property type="entry name" value="PlsC"/>
    <property type="match status" value="1"/>
</dbReference>
<comment type="pathway">
    <text evidence="1">Lipid metabolism.</text>
</comment>
<gene>
    <name evidence="6" type="ORF">R0135_03990</name>
</gene>
<dbReference type="InterPro" id="IPR002123">
    <property type="entry name" value="Plipid/glycerol_acylTrfase"/>
</dbReference>